<accession>A0ABP6UMT6</accession>
<evidence type="ECO:0000256" key="1">
    <source>
        <dbReference type="SAM" id="MobiDB-lite"/>
    </source>
</evidence>
<feature type="region of interest" description="Disordered" evidence="1">
    <location>
        <begin position="89"/>
        <end position="132"/>
    </location>
</feature>
<evidence type="ECO:0000313" key="2">
    <source>
        <dbReference type="EMBL" id="GAA3512520.1"/>
    </source>
</evidence>
<keyword evidence="3" id="KW-1185">Reference proteome</keyword>
<reference evidence="3" key="1">
    <citation type="journal article" date="2019" name="Int. J. Syst. Evol. Microbiol.">
        <title>The Global Catalogue of Microorganisms (GCM) 10K type strain sequencing project: providing services to taxonomists for standard genome sequencing and annotation.</title>
        <authorList>
            <consortium name="The Broad Institute Genomics Platform"/>
            <consortium name="The Broad Institute Genome Sequencing Center for Infectious Disease"/>
            <person name="Wu L."/>
            <person name="Ma J."/>
        </authorList>
    </citation>
    <scope>NUCLEOTIDE SEQUENCE [LARGE SCALE GENOMIC DNA]</scope>
    <source>
        <strain evidence="3">JCM 17459</strain>
    </source>
</reference>
<dbReference type="EMBL" id="BAABBA010000038">
    <property type="protein sequence ID" value="GAA3512520.1"/>
    <property type="molecule type" value="Genomic_DNA"/>
</dbReference>
<feature type="compositionally biased region" description="Basic and acidic residues" evidence="1">
    <location>
        <begin position="89"/>
        <end position="107"/>
    </location>
</feature>
<gene>
    <name evidence="2" type="ORF">GCM10022262_40640</name>
</gene>
<protein>
    <submittedName>
        <fullName evidence="2">Uncharacterized protein</fullName>
    </submittedName>
</protein>
<dbReference type="Proteomes" id="UP001499841">
    <property type="component" value="Unassembled WGS sequence"/>
</dbReference>
<evidence type="ECO:0000313" key="3">
    <source>
        <dbReference type="Proteomes" id="UP001499841"/>
    </source>
</evidence>
<sequence>MIRFENVSTLYASRRTPRAGPDQRGHERGEFVLLVEARPDKLSLRNLALPQERATTGQIHALGRELTQVWRWKVTHLRQIGTALKDLPLKRLPRELSGEQQRGDRPRWSPAPSPPRRRQLDRDPRSLHEGVR</sequence>
<proteinExistence type="predicted"/>
<name>A0ABP6UMT6_9MICO</name>
<organism evidence="2 3">
    <name type="scientific">Georgenia daeguensis</name>
    <dbReference type="NCBI Taxonomy" id="908355"/>
    <lineage>
        <taxon>Bacteria</taxon>
        <taxon>Bacillati</taxon>
        <taxon>Actinomycetota</taxon>
        <taxon>Actinomycetes</taxon>
        <taxon>Micrococcales</taxon>
        <taxon>Bogoriellaceae</taxon>
        <taxon>Georgenia</taxon>
    </lineage>
</organism>
<comment type="caution">
    <text evidence="2">The sequence shown here is derived from an EMBL/GenBank/DDBJ whole genome shotgun (WGS) entry which is preliminary data.</text>
</comment>
<feature type="compositionally biased region" description="Basic and acidic residues" evidence="1">
    <location>
        <begin position="118"/>
        <end position="132"/>
    </location>
</feature>